<name>A0AA40EKD7_9PEZI</name>
<dbReference type="Proteomes" id="UP001172155">
    <property type="component" value="Unassembled WGS sequence"/>
</dbReference>
<protein>
    <submittedName>
        <fullName evidence="2">Uncharacterized protein</fullName>
    </submittedName>
</protein>
<dbReference type="EMBL" id="JAUKUD010000006">
    <property type="protein sequence ID" value="KAK0740961.1"/>
    <property type="molecule type" value="Genomic_DNA"/>
</dbReference>
<gene>
    <name evidence="2" type="ORF">B0T18DRAFT_419091</name>
</gene>
<comment type="caution">
    <text evidence="2">The sequence shown here is derived from an EMBL/GenBank/DDBJ whole genome shotgun (WGS) entry which is preliminary data.</text>
</comment>
<keyword evidence="3" id="KW-1185">Reference proteome</keyword>
<organism evidence="2 3">
    <name type="scientific">Schizothecium vesticola</name>
    <dbReference type="NCBI Taxonomy" id="314040"/>
    <lineage>
        <taxon>Eukaryota</taxon>
        <taxon>Fungi</taxon>
        <taxon>Dikarya</taxon>
        <taxon>Ascomycota</taxon>
        <taxon>Pezizomycotina</taxon>
        <taxon>Sordariomycetes</taxon>
        <taxon>Sordariomycetidae</taxon>
        <taxon>Sordariales</taxon>
        <taxon>Schizotheciaceae</taxon>
        <taxon>Schizothecium</taxon>
    </lineage>
</organism>
<evidence type="ECO:0000313" key="2">
    <source>
        <dbReference type="EMBL" id="KAK0740961.1"/>
    </source>
</evidence>
<evidence type="ECO:0000313" key="3">
    <source>
        <dbReference type="Proteomes" id="UP001172155"/>
    </source>
</evidence>
<proteinExistence type="predicted"/>
<sequence length="119" mass="12833">MLNILAYASTRGCEKRIVEILQGCRLSSNTCAACPERMHPPPRRLIGRGDSQDLNRFQSHLHGPHPAPQPLQTNHGETNPHAPPQLVALATRMVATPASRLCLLRGPFLGEGAAALEAS</sequence>
<reference evidence="2" key="1">
    <citation type="submission" date="2023-06" db="EMBL/GenBank/DDBJ databases">
        <title>Genome-scale phylogeny and comparative genomics of the fungal order Sordariales.</title>
        <authorList>
            <consortium name="Lawrence Berkeley National Laboratory"/>
            <person name="Hensen N."/>
            <person name="Bonometti L."/>
            <person name="Westerberg I."/>
            <person name="Brannstrom I.O."/>
            <person name="Guillou S."/>
            <person name="Cros-Aarteil S."/>
            <person name="Calhoun S."/>
            <person name="Haridas S."/>
            <person name="Kuo A."/>
            <person name="Mondo S."/>
            <person name="Pangilinan J."/>
            <person name="Riley R."/>
            <person name="LaButti K."/>
            <person name="Andreopoulos B."/>
            <person name="Lipzen A."/>
            <person name="Chen C."/>
            <person name="Yanf M."/>
            <person name="Daum C."/>
            <person name="Ng V."/>
            <person name="Clum A."/>
            <person name="Steindorff A."/>
            <person name="Ohm R."/>
            <person name="Martin F."/>
            <person name="Silar P."/>
            <person name="Natvig D."/>
            <person name="Lalanne C."/>
            <person name="Gautier V."/>
            <person name="Ament-velasquez S.L."/>
            <person name="Kruys A."/>
            <person name="Hutchinson M.I."/>
            <person name="Powell A.J."/>
            <person name="Barry K."/>
            <person name="Miller A.N."/>
            <person name="Grigoriev I.V."/>
            <person name="Debuchy R."/>
            <person name="Gladieux P."/>
            <person name="Thoren M.H."/>
            <person name="Johannesson H."/>
        </authorList>
    </citation>
    <scope>NUCLEOTIDE SEQUENCE</scope>
    <source>
        <strain evidence="2">SMH3187-1</strain>
    </source>
</reference>
<dbReference type="AlphaFoldDB" id="A0AA40EKD7"/>
<evidence type="ECO:0000256" key="1">
    <source>
        <dbReference type="SAM" id="MobiDB-lite"/>
    </source>
</evidence>
<feature type="region of interest" description="Disordered" evidence="1">
    <location>
        <begin position="41"/>
        <end position="83"/>
    </location>
</feature>
<accession>A0AA40EKD7</accession>